<feature type="region of interest" description="Disordered" evidence="2">
    <location>
        <begin position="1"/>
        <end position="47"/>
    </location>
</feature>
<dbReference type="eggNOG" id="ENOG502RYER">
    <property type="taxonomic scope" value="Eukaryota"/>
</dbReference>
<dbReference type="InterPro" id="IPR011992">
    <property type="entry name" value="EF-hand-dom_pair"/>
</dbReference>
<evidence type="ECO:0000313" key="5">
    <source>
        <dbReference type="Proteomes" id="UP000030762"/>
    </source>
</evidence>
<dbReference type="RefSeq" id="XP_008613274.1">
    <property type="nucleotide sequence ID" value="XM_008615052.1"/>
</dbReference>
<keyword evidence="5" id="KW-1185">Reference proteome</keyword>
<dbReference type="PROSITE" id="PS00018">
    <property type="entry name" value="EF_HAND_1"/>
    <property type="match status" value="1"/>
</dbReference>
<feature type="region of interest" description="Disordered" evidence="2">
    <location>
        <begin position="281"/>
        <end position="358"/>
    </location>
</feature>
<proteinExistence type="predicted"/>
<dbReference type="SUPFAM" id="SSF47473">
    <property type="entry name" value="EF-hand"/>
    <property type="match status" value="1"/>
</dbReference>
<dbReference type="InParanoid" id="T0QEH7"/>
<feature type="compositionally biased region" description="Polar residues" evidence="2">
    <location>
        <begin position="316"/>
        <end position="325"/>
    </location>
</feature>
<evidence type="ECO:0000313" key="4">
    <source>
        <dbReference type="EMBL" id="EQC33151.1"/>
    </source>
</evidence>
<feature type="compositionally biased region" description="Polar residues" evidence="2">
    <location>
        <begin position="284"/>
        <end position="293"/>
    </location>
</feature>
<gene>
    <name evidence="4" type="ORF">SDRG_09138</name>
</gene>
<accession>T0QEH7</accession>
<dbReference type="GO" id="GO:0005509">
    <property type="term" value="F:calcium ion binding"/>
    <property type="evidence" value="ECO:0007669"/>
    <property type="project" value="InterPro"/>
</dbReference>
<dbReference type="OrthoDB" id="444540at2759"/>
<dbReference type="Proteomes" id="UP000030762">
    <property type="component" value="Unassembled WGS sequence"/>
</dbReference>
<reference evidence="4 5" key="1">
    <citation type="submission" date="2012-04" db="EMBL/GenBank/DDBJ databases">
        <title>The Genome Sequence of Saprolegnia declina VS20.</title>
        <authorList>
            <consortium name="The Broad Institute Genome Sequencing Platform"/>
            <person name="Russ C."/>
            <person name="Nusbaum C."/>
            <person name="Tyler B."/>
            <person name="van West P."/>
            <person name="Dieguez-Uribeondo J."/>
            <person name="de Bruijn I."/>
            <person name="Tripathy S."/>
            <person name="Jiang R."/>
            <person name="Young S.K."/>
            <person name="Zeng Q."/>
            <person name="Gargeya S."/>
            <person name="Fitzgerald M."/>
            <person name="Haas B."/>
            <person name="Abouelleil A."/>
            <person name="Alvarado L."/>
            <person name="Arachchi H.M."/>
            <person name="Berlin A."/>
            <person name="Chapman S.B."/>
            <person name="Goldberg J."/>
            <person name="Griggs A."/>
            <person name="Gujja S."/>
            <person name="Hansen M."/>
            <person name="Howarth C."/>
            <person name="Imamovic A."/>
            <person name="Larimer J."/>
            <person name="McCowen C."/>
            <person name="Montmayeur A."/>
            <person name="Murphy C."/>
            <person name="Neiman D."/>
            <person name="Pearson M."/>
            <person name="Priest M."/>
            <person name="Roberts A."/>
            <person name="Saif S."/>
            <person name="Shea T."/>
            <person name="Sisk P."/>
            <person name="Sykes S."/>
            <person name="Wortman J."/>
            <person name="Nusbaum C."/>
            <person name="Birren B."/>
        </authorList>
    </citation>
    <scope>NUCLEOTIDE SEQUENCE [LARGE SCALE GENOMIC DNA]</scope>
    <source>
        <strain evidence="4 5">VS20</strain>
    </source>
</reference>
<evidence type="ECO:0000256" key="2">
    <source>
        <dbReference type="SAM" id="MobiDB-lite"/>
    </source>
</evidence>
<dbReference type="VEuPathDB" id="FungiDB:SDRG_09138"/>
<feature type="region of interest" description="Disordered" evidence="2">
    <location>
        <begin position="420"/>
        <end position="480"/>
    </location>
</feature>
<evidence type="ECO:0000259" key="3">
    <source>
        <dbReference type="PROSITE" id="PS50222"/>
    </source>
</evidence>
<dbReference type="InterPro" id="IPR002048">
    <property type="entry name" value="EF_hand_dom"/>
</dbReference>
<dbReference type="Gene3D" id="1.10.238.10">
    <property type="entry name" value="EF-hand"/>
    <property type="match status" value="1"/>
</dbReference>
<sequence length="586" mass="65978">MEQAKSLRPTTLAPLAVALPEKGHVGLPDEQPRLRRPPKPRADPPPATTYFRWNLDQVEEKLRAKIQERTELRGNFIYQQAFRLLEKNRGHGIDLTSFKDTMVNKLGLTLIDAEFEHLFAKYDTDKNGRIDIYEFIHHVLPHDYGERTSWIELSDERMAAERRRANEQDRASYLAGRFLSNHDANERRPAWTLHEMRLQIYKKLHEKTPKGVDQTRQAFQLLQRGTNAAVTLVDLRQTIKDVLCIALTEAQMHELLKPFNRGGIVDVRGFVQSVMKTDCPHDSNVPNGLFTEQSPEKEPLSGRRHVDPKKQRAKTSDSFLVSSKRVQGYNKAKGIAPKPYPRHRHRHNSNENSSHLKATKTTVQFTLSPDKIPMARPGSAAPRQSLADLATPDRREFHFRPPTAAVKTMDFVTPAAAKLSPAKVEASSSSSNLLQRRPKSSGRNHLVSPFSPIKRPESPKVNAFQRLPIPPRPATPLATDASRVATLGGDDAALEDAKSTSEASVDGVDEGDATVETGLTTLSVTDDVTPTTPRRRPTTPRQPLFEEFEPLAPPRISQVHQRQQTATAYKSMKPNFRISESTFCCR</sequence>
<protein>
    <recommendedName>
        <fullName evidence="3">EF-hand domain-containing protein</fullName>
    </recommendedName>
</protein>
<dbReference type="STRING" id="1156394.T0QEH7"/>
<keyword evidence="1" id="KW-0106">Calcium</keyword>
<evidence type="ECO:0000256" key="1">
    <source>
        <dbReference type="ARBA" id="ARBA00022837"/>
    </source>
</evidence>
<organism evidence="4 5">
    <name type="scientific">Saprolegnia diclina (strain VS20)</name>
    <dbReference type="NCBI Taxonomy" id="1156394"/>
    <lineage>
        <taxon>Eukaryota</taxon>
        <taxon>Sar</taxon>
        <taxon>Stramenopiles</taxon>
        <taxon>Oomycota</taxon>
        <taxon>Saprolegniomycetes</taxon>
        <taxon>Saprolegniales</taxon>
        <taxon>Saprolegniaceae</taxon>
        <taxon>Saprolegnia</taxon>
    </lineage>
</organism>
<dbReference type="EMBL" id="JH767160">
    <property type="protein sequence ID" value="EQC33151.1"/>
    <property type="molecule type" value="Genomic_DNA"/>
</dbReference>
<dbReference type="AlphaFoldDB" id="T0QEH7"/>
<name>T0QEH7_SAPDV</name>
<dbReference type="CDD" id="cd00051">
    <property type="entry name" value="EFh"/>
    <property type="match status" value="1"/>
</dbReference>
<dbReference type="InterPro" id="IPR018247">
    <property type="entry name" value="EF_Hand_1_Ca_BS"/>
</dbReference>
<feature type="domain" description="EF-hand" evidence="3">
    <location>
        <begin position="110"/>
        <end position="145"/>
    </location>
</feature>
<dbReference type="GeneID" id="19949865"/>
<feature type="compositionally biased region" description="Basic and acidic residues" evidence="2">
    <location>
        <begin position="294"/>
        <end position="310"/>
    </location>
</feature>
<dbReference type="PROSITE" id="PS50222">
    <property type="entry name" value="EF_HAND_2"/>
    <property type="match status" value="1"/>
</dbReference>